<dbReference type="CDD" id="cd04458">
    <property type="entry name" value="CSP_CDS"/>
    <property type="match status" value="1"/>
</dbReference>
<dbReference type="Gene3D" id="2.40.50.140">
    <property type="entry name" value="Nucleic acid-binding proteins"/>
    <property type="match status" value="1"/>
</dbReference>
<dbReference type="PROSITE" id="PS00352">
    <property type="entry name" value="CSD_1"/>
    <property type="match status" value="1"/>
</dbReference>
<reference evidence="3" key="1">
    <citation type="journal article" date="2019" name="bioRxiv">
        <title>The Genome of the Zebra Mussel, Dreissena polymorpha: A Resource for Invasive Species Research.</title>
        <authorList>
            <person name="McCartney M.A."/>
            <person name="Auch B."/>
            <person name="Kono T."/>
            <person name="Mallez S."/>
            <person name="Zhang Y."/>
            <person name="Obille A."/>
            <person name="Becker A."/>
            <person name="Abrahante J.E."/>
            <person name="Garbe J."/>
            <person name="Badalamenti J.P."/>
            <person name="Herman A."/>
            <person name="Mangelson H."/>
            <person name="Liachko I."/>
            <person name="Sullivan S."/>
            <person name="Sone E.D."/>
            <person name="Koren S."/>
            <person name="Silverstein K.A.T."/>
            <person name="Beckman K.B."/>
            <person name="Gohl D.M."/>
        </authorList>
    </citation>
    <scope>NUCLEOTIDE SEQUENCE</scope>
    <source>
        <strain evidence="3">Duluth1</strain>
        <tissue evidence="3">Whole animal</tissue>
    </source>
</reference>
<dbReference type="Pfam" id="PF00313">
    <property type="entry name" value="CSD"/>
    <property type="match status" value="1"/>
</dbReference>
<dbReference type="InterPro" id="IPR050181">
    <property type="entry name" value="Cold_shock_domain"/>
</dbReference>
<dbReference type="InterPro" id="IPR012340">
    <property type="entry name" value="NA-bd_OB-fold"/>
</dbReference>
<feature type="compositionally biased region" description="Basic residues" evidence="1">
    <location>
        <begin position="107"/>
        <end position="116"/>
    </location>
</feature>
<feature type="region of interest" description="Disordered" evidence="1">
    <location>
        <begin position="80"/>
        <end position="152"/>
    </location>
</feature>
<dbReference type="PRINTS" id="PR00050">
    <property type="entry name" value="COLDSHOCK"/>
</dbReference>
<reference evidence="3" key="2">
    <citation type="submission" date="2020-11" db="EMBL/GenBank/DDBJ databases">
        <authorList>
            <person name="McCartney M.A."/>
            <person name="Auch B."/>
            <person name="Kono T."/>
            <person name="Mallez S."/>
            <person name="Becker A."/>
            <person name="Gohl D.M."/>
            <person name="Silverstein K.A.T."/>
            <person name="Koren S."/>
            <person name="Bechman K.B."/>
            <person name="Herman A."/>
            <person name="Abrahante J.E."/>
            <person name="Garbe J."/>
        </authorList>
    </citation>
    <scope>NUCLEOTIDE SEQUENCE</scope>
    <source>
        <strain evidence="3">Duluth1</strain>
        <tissue evidence="3">Whole animal</tissue>
    </source>
</reference>
<dbReference type="GO" id="GO:0003676">
    <property type="term" value="F:nucleic acid binding"/>
    <property type="evidence" value="ECO:0007669"/>
    <property type="project" value="InterPro"/>
</dbReference>
<comment type="caution">
    <text evidence="3">The sequence shown here is derived from an EMBL/GenBank/DDBJ whole genome shotgun (WGS) entry which is preliminary data.</text>
</comment>
<dbReference type="PANTHER" id="PTHR11544">
    <property type="entry name" value="COLD SHOCK DOMAIN CONTAINING PROTEINS"/>
    <property type="match status" value="1"/>
</dbReference>
<dbReference type="EMBL" id="JAIWYP010000005">
    <property type="protein sequence ID" value="KAH3827542.1"/>
    <property type="molecule type" value="Genomic_DNA"/>
</dbReference>
<feature type="domain" description="CSD" evidence="2">
    <location>
        <begin position="22"/>
        <end position="91"/>
    </location>
</feature>
<dbReference type="FunFam" id="2.40.50.140:FF:000054">
    <property type="entry name" value="Nuclease-sensitive element-binding protein 1"/>
    <property type="match status" value="1"/>
</dbReference>
<dbReference type="SUPFAM" id="SSF50249">
    <property type="entry name" value="Nucleic acid-binding proteins"/>
    <property type="match status" value="1"/>
</dbReference>
<feature type="compositionally biased region" description="Polar residues" evidence="1">
    <location>
        <begin position="85"/>
        <end position="98"/>
    </location>
</feature>
<dbReference type="Proteomes" id="UP000828390">
    <property type="component" value="Unassembled WGS sequence"/>
</dbReference>
<dbReference type="InterPro" id="IPR002059">
    <property type="entry name" value="CSP_DNA-bd"/>
</dbReference>
<feature type="compositionally biased region" description="Basic and acidic residues" evidence="1">
    <location>
        <begin position="117"/>
        <end position="133"/>
    </location>
</feature>
<keyword evidence="4" id="KW-1185">Reference proteome</keyword>
<sequence length="280" mass="30890">MSDSENQPEKPAAVEKKVIATKITGSVKWFNVKSGYGFINRDDTKEDVFVHQTAISKNNPRKYLRSVGDGEKVEFDVVEGEKGNEASNVTGPNGTPVQGSKYAADRRRYRRQWYPRRRPDGRNGEEGEEEHVGDQQGGGQQRRPRRPYFRNYYPRGGFRGGYRGGPPGQMMPAGPMGPPNAGGRPFYRRFYRGGPMARGAGFGGYAPRGYYGPPGGGMYRGRGRGGRGRGRGRGRGGYKSRDDARNGDQDGQNDSGAEDKVHNFVIYTCITVFTGNPSTT</sequence>
<name>A0A9D4K0K4_DREPO</name>
<dbReference type="PROSITE" id="PS51857">
    <property type="entry name" value="CSD_2"/>
    <property type="match status" value="1"/>
</dbReference>
<proteinExistence type="predicted"/>
<dbReference type="InterPro" id="IPR011129">
    <property type="entry name" value="CSD"/>
</dbReference>
<accession>A0A9D4K0K4</accession>
<feature type="compositionally biased region" description="Basic residues" evidence="1">
    <location>
        <begin position="221"/>
        <end position="238"/>
    </location>
</feature>
<feature type="region of interest" description="Disordered" evidence="1">
    <location>
        <begin position="213"/>
        <end position="258"/>
    </location>
</feature>
<dbReference type="InterPro" id="IPR019844">
    <property type="entry name" value="CSD_CS"/>
</dbReference>
<evidence type="ECO:0000313" key="3">
    <source>
        <dbReference type="EMBL" id="KAH3827542.1"/>
    </source>
</evidence>
<dbReference type="SMART" id="SM00357">
    <property type="entry name" value="CSP"/>
    <property type="match status" value="1"/>
</dbReference>
<dbReference type="AlphaFoldDB" id="A0A9D4K0K4"/>
<protein>
    <recommendedName>
        <fullName evidence="2">CSD domain-containing protein</fullName>
    </recommendedName>
</protein>
<feature type="compositionally biased region" description="Basic and acidic residues" evidence="1">
    <location>
        <begin position="239"/>
        <end position="248"/>
    </location>
</feature>
<gene>
    <name evidence="3" type="ORF">DPMN_129478</name>
</gene>
<evidence type="ECO:0000313" key="4">
    <source>
        <dbReference type="Proteomes" id="UP000828390"/>
    </source>
</evidence>
<organism evidence="3 4">
    <name type="scientific">Dreissena polymorpha</name>
    <name type="common">Zebra mussel</name>
    <name type="synonym">Mytilus polymorpha</name>
    <dbReference type="NCBI Taxonomy" id="45954"/>
    <lineage>
        <taxon>Eukaryota</taxon>
        <taxon>Metazoa</taxon>
        <taxon>Spiralia</taxon>
        <taxon>Lophotrochozoa</taxon>
        <taxon>Mollusca</taxon>
        <taxon>Bivalvia</taxon>
        <taxon>Autobranchia</taxon>
        <taxon>Heteroconchia</taxon>
        <taxon>Euheterodonta</taxon>
        <taxon>Imparidentia</taxon>
        <taxon>Neoheterodontei</taxon>
        <taxon>Myida</taxon>
        <taxon>Dreissenoidea</taxon>
        <taxon>Dreissenidae</taxon>
        <taxon>Dreissena</taxon>
    </lineage>
</organism>
<evidence type="ECO:0000256" key="1">
    <source>
        <dbReference type="SAM" id="MobiDB-lite"/>
    </source>
</evidence>
<evidence type="ECO:0000259" key="2">
    <source>
        <dbReference type="PROSITE" id="PS51857"/>
    </source>
</evidence>